<keyword evidence="11" id="KW-1185">Reference proteome</keyword>
<evidence type="ECO:0000256" key="1">
    <source>
        <dbReference type="ARBA" id="ARBA00001946"/>
    </source>
</evidence>
<keyword evidence="5" id="KW-0418">Kinase</keyword>
<evidence type="ECO:0000256" key="4">
    <source>
        <dbReference type="ARBA" id="ARBA00022679"/>
    </source>
</evidence>
<gene>
    <name evidence="10" type="ORF">Pa4123_50490</name>
</gene>
<reference evidence="10" key="1">
    <citation type="submission" date="2022-12" db="EMBL/GenBank/DDBJ databases">
        <title>New Phytohabitans aurantiacus sp. RD004123 nov., an actinomycete isolated from soil.</title>
        <authorList>
            <person name="Triningsih D.W."/>
            <person name="Harunari E."/>
            <person name="Igarashi Y."/>
        </authorList>
    </citation>
    <scope>NUCLEOTIDE SEQUENCE</scope>
    <source>
        <strain evidence="10">RD004123</strain>
    </source>
</reference>
<dbReference type="Proteomes" id="UP001144280">
    <property type="component" value="Unassembled WGS sequence"/>
</dbReference>
<organism evidence="10 11">
    <name type="scientific">Phytohabitans aurantiacus</name>
    <dbReference type="NCBI Taxonomy" id="3016789"/>
    <lineage>
        <taxon>Bacteria</taxon>
        <taxon>Bacillati</taxon>
        <taxon>Actinomycetota</taxon>
        <taxon>Actinomycetes</taxon>
        <taxon>Micromonosporales</taxon>
        <taxon>Micromonosporaceae</taxon>
    </lineage>
</organism>
<dbReference type="EC" id="2.7.4.6" evidence="3"/>
<dbReference type="Pfam" id="PF00334">
    <property type="entry name" value="NDK"/>
    <property type="match status" value="1"/>
</dbReference>
<dbReference type="PRINTS" id="PR01243">
    <property type="entry name" value="NUCDPKINASE"/>
</dbReference>
<name>A0ABQ5QYZ0_9ACTN</name>
<feature type="domain" description="Nucleoside diphosphate kinase-like" evidence="9">
    <location>
        <begin position="11"/>
        <end position="152"/>
    </location>
</feature>
<evidence type="ECO:0000256" key="5">
    <source>
        <dbReference type="ARBA" id="ARBA00022777"/>
    </source>
</evidence>
<evidence type="ECO:0000313" key="11">
    <source>
        <dbReference type="Proteomes" id="UP001144280"/>
    </source>
</evidence>
<sequence>MPKHPWERHVFSLIMPDAISQRVHGEIVARMRAAGFAVRYASLIRVAPEQLDAVNAANIKHKWDTYHYRLLDRLFRYGPVVALIYEDVSGDADAHARVKRLKGATDPRMAATGTIRRDLGGVNAMLALMHAADTPDRSRREAGWFLGESVVGGESPPHGAAPTGTDWSHARTLLALLEHGAPERRGFDEVLHGHRAAVLAAAWPDLSPPGRALAATALDQGGLADDAIGPKLAETLRQGGTHPGYDLLRAGWQPGQFSLTERDLRRCVAALELPPDPWAEMVLLTSAAFAPRRNERTVRSDAR</sequence>
<comment type="similarity">
    <text evidence="2 7 8">Belongs to the NDK family.</text>
</comment>
<dbReference type="PROSITE" id="PS51374">
    <property type="entry name" value="NDPK_LIKE"/>
    <property type="match status" value="1"/>
</dbReference>
<dbReference type="InterPro" id="IPR036850">
    <property type="entry name" value="NDK-like_dom_sf"/>
</dbReference>
<evidence type="ECO:0000313" key="10">
    <source>
        <dbReference type="EMBL" id="GLH99773.1"/>
    </source>
</evidence>
<evidence type="ECO:0000256" key="8">
    <source>
        <dbReference type="RuleBase" id="RU004011"/>
    </source>
</evidence>
<evidence type="ECO:0000256" key="7">
    <source>
        <dbReference type="PROSITE-ProRule" id="PRU00706"/>
    </source>
</evidence>
<comment type="cofactor">
    <cofactor evidence="1">
        <name>Mg(2+)</name>
        <dbReference type="ChEBI" id="CHEBI:18420"/>
    </cofactor>
</comment>
<accession>A0ABQ5QYZ0</accession>
<evidence type="ECO:0000259" key="9">
    <source>
        <dbReference type="SMART" id="SM00562"/>
    </source>
</evidence>
<proteinExistence type="inferred from homology"/>
<dbReference type="SUPFAM" id="SSF54919">
    <property type="entry name" value="Nucleoside diphosphate kinase, NDK"/>
    <property type="match status" value="1"/>
</dbReference>
<comment type="caution">
    <text evidence="7">Lacks conserved residue(s) required for the propagation of feature annotation.</text>
</comment>
<keyword evidence="6" id="KW-0546">Nucleotide metabolism</keyword>
<dbReference type="InterPro" id="IPR001564">
    <property type="entry name" value="Nucleoside_diP_kinase"/>
</dbReference>
<dbReference type="RefSeq" id="WP_281899662.1">
    <property type="nucleotide sequence ID" value="NZ_BSDI01000027.1"/>
</dbReference>
<dbReference type="SMART" id="SM00562">
    <property type="entry name" value="NDK"/>
    <property type="match status" value="1"/>
</dbReference>
<evidence type="ECO:0000256" key="2">
    <source>
        <dbReference type="ARBA" id="ARBA00008142"/>
    </source>
</evidence>
<comment type="caution">
    <text evidence="10">The sequence shown here is derived from an EMBL/GenBank/DDBJ whole genome shotgun (WGS) entry which is preliminary data.</text>
</comment>
<dbReference type="PANTHER" id="PTHR11349">
    <property type="entry name" value="NUCLEOSIDE DIPHOSPHATE KINASE"/>
    <property type="match status" value="1"/>
</dbReference>
<keyword evidence="4" id="KW-0808">Transferase</keyword>
<dbReference type="EMBL" id="BSDI01000027">
    <property type="protein sequence ID" value="GLH99773.1"/>
    <property type="molecule type" value="Genomic_DNA"/>
</dbReference>
<dbReference type="InterPro" id="IPR034907">
    <property type="entry name" value="NDK-like_dom"/>
</dbReference>
<dbReference type="Gene3D" id="3.30.70.141">
    <property type="entry name" value="Nucleoside diphosphate kinase-like domain"/>
    <property type="match status" value="1"/>
</dbReference>
<evidence type="ECO:0000256" key="6">
    <source>
        <dbReference type="ARBA" id="ARBA00023080"/>
    </source>
</evidence>
<evidence type="ECO:0000256" key="3">
    <source>
        <dbReference type="ARBA" id="ARBA00012966"/>
    </source>
</evidence>
<protein>
    <recommendedName>
        <fullName evidence="3">nucleoside-diphosphate kinase</fullName>
        <ecNumber evidence="3">2.7.4.6</ecNumber>
    </recommendedName>
</protein>